<keyword evidence="1" id="KW-1133">Transmembrane helix</keyword>
<dbReference type="AlphaFoldDB" id="A0A023FBN7"/>
<dbReference type="EMBL" id="GBBK01005570">
    <property type="protein sequence ID" value="JAC18912.1"/>
    <property type="molecule type" value="mRNA"/>
</dbReference>
<accession>A0A023FBN7</accession>
<protein>
    <submittedName>
        <fullName evidence="2">Putative secreted mucin</fullName>
    </submittedName>
</protein>
<keyword evidence="1" id="KW-0812">Transmembrane</keyword>
<organism evidence="2">
    <name type="scientific">Amblyomma cajennense</name>
    <name type="common">Cayenne tick</name>
    <name type="synonym">Acarus cajennensis</name>
    <dbReference type="NCBI Taxonomy" id="34607"/>
    <lineage>
        <taxon>Eukaryota</taxon>
        <taxon>Metazoa</taxon>
        <taxon>Ecdysozoa</taxon>
        <taxon>Arthropoda</taxon>
        <taxon>Chelicerata</taxon>
        <taxon>Arachnida</taxon>
        <taxon>Acari</taxon>
        <taxon>Parasitiformes</taxon>
        <taxon>Ixodida</taxon>
        <taxon>Ixodoidea</taxon>
        <taxon>Ixodidae</taxon>
        <taxon>Amblyomminae</taxon>
        <taxon>Amblyomma</taxon>
    </lineage>
</organism>
<evidence type="ECO:0000256" key="1">
    <source>
        <dbReference type="SAM" id="Phobius"/>
    </source>
</evidence>
<evidence type="ECO:0000313" key="2">
    <source>
        <dbReference type="EMBL" id="JAC18912.1"/>
    </source>
</evidence>
<keyword evidence="1" id="KW-0472">Membrane</keyword>
<feature type="transmembrane region" description="Helical" evidence="1">
    <location>
        <begin position="6"/>
        <end position="22"/>
    </location>
</feature>
<name>A0A023FBN7_AMBCJ</name>
<reference evidence="2" key="1">
    <citation type="submission" date="2014-03" db="EMBL/GenBank/DDBJ databases">
        <title>The sialotranscriptome of Amblyomma triste, Amblyomma parvum and Amblyomma cajennense ticks, uncovered by 454-based RNA-seq.</title>
        <authorList>
            <person name="Garcia G.R."/>
            <person name="Gardinassi L.G."/>
            <person name="Ribeiro J.M."/>
            <person name="Anatriello E."/>
            <person name="Ferreira B.R."/>
            <person name="Moreira H.N."/>
            <person name="Mafra C."/>
            <person name="Olegario M.M."/>
            <person name="Szabo P.J."/>
            <person name="Miranda-Santos I.K."/>
            <person name="Maruyama S.R."/>
        </authorList>
    </citation>
    <scope>NUCLEOTIDE SEQUENCE</scope>
    <source>
        <strain evidence="2">Uberlandia</strain>
        <tissue evidence="2">Salivary glands</tissue>
    </source>
</reference>
<sequence>MTPKTAALYSWTFVVIASLICCEGKLYTWRDNGTSPYLVYEQYFGYKTTTTTTTTTPKPLGPPYNLSLSCIGPGENQERMELLVILNVLYSSEIHSCAASVDAK</sequence>
<proteinExistence type="evidence at transcript level"/>